<dbReference type="AlphaFoldDB" id="A0A2P2PMK4"/>
<organism evidence="1">
    <name type="scientific">Rhizophora mucronata</name>
    <name type="common">Asiatic mangrove</name>
    <dbReference type="NCBI Taxonomy" id="61149"/>
    <lineage>
        <taxon>Eukaryota</taxon>
        <taxon>Viridiplantae</taxon>
        <taxon>Streptophyta</taxon>
        <taxon>Embryophyta</taxon>
        <taxon>Tracheophyta</taxon>
        <taxon>Spermatophyta</taxon>
        <taxon>Magnoliopsida</taxon>
        <taxon>eudicotyledons</taxon>
        <taxon>Gunneridae</taxon>
        <taxon>Pentapetalae</taxon>
        <taxon>rosids</taxon>
        <taxon>fabids</taxon>
        <taxon>Malpighiales</taxon>
        <taxon>Rhizophoraceae</taxon>
        <taxon>Rhizophora</taxon>
    </lineage>
</organism>
<dbReference type="EMBL" id="GGEC01075488">
    <property type="protein sequence ID" value="MBX55972.1"/>
    <property type="molecule type" value="Transcribed_RNA"/>
</dbReference>
<proteinExistence type="predicted"/>
<evidence type="ECO:0000313" key="1">
    <source>
        <dbReference type="EMBL" id="MBX55972.1"/>
    </source>
</evidence>
<protein>
    <submittedName>
        <fullName evidence="1">Uncharacterized protein</fullName>
    </submittedName>
</protein>
<accession>A0A2P2PMK4</accession>
<name>A0A2P2PMK4_RHIMU</name>
<sequence length="78" mass="9190">MASTNFTPLPSPKFFEENYMQWSVIMKTYLIAFLPSTYHIPQEFQMESIKYLPPLLHLKDIKHLSHPSTCLCQKSNKE</sequence>
<reference evidence="1" key="1">
    <citation type="submission" date="2018-02" db="EMBL/GenBank/DDBJ databases">
        <title>Rhizophora mucronata_Transcriptome.</title>
        <authorList>
            <person name="Meera S.P."/>
            <person name="Sreeshan A."/>
            <person name="Augustine A."/>
        </authorList>
    </citation>
    <scope>NUCLEOTIDE SEQUENCE</scope>
    <source>
        <tissue evidence="1">Leaf</tissue>
    </source>
</reference>